<dbReference type="STRING" id="1802517.A2892_02345"/>
<reference evidence="2 3" key="1">
    <citation type="journal article" date="2016" name="Nat. Commun.">
        <title>Thousands of microbial genomes shed light on interconnected biogeochemical processes in an aquifer system.</title>
        <authorList>
            <person name="Anantharaman K."/>
            <person name="Brown C.T."/>
            <person name="Hug L.A."/>
            <person name="Sharon I."/>
            <person name="Castelle C.J."/>
            <person name="Probst A.J."/>
            <person name="Thomas B.C."/>
            <person name="Singh A."/>
            <person name="Wilkins M.J."/>
            <person name="Karaoz U."/>
            <person name="Brodie E.L."/>
            <person name="Williams K.H."/>
            <person name="Hubbard S.S."/>
            <person name="Banfield J.F."/>
        </authorList>
    </citation>
    <scope>NUCLEOTIDE SEQUENCE [LARGE SCALE GENOMIC DNA]</scope>
</reference>
<dbReference type="Proteomes" id="UP000176404">
    <property type="component" value="Unassembled WGS sequence"/>
</dbReference>
<evidence type="ECO:0008006" key="4">
    <source>
        <dbReference type="Google" id="ProtNLM"/>
    </source>
</evidence>
<feature type="transmembrane region" description="Helical" evidence="1">
    <location>
        <begin position="47"/>
        <end position="65"/>
    </location>
</feature>
<protein>
    <recommendedName>
        <fullName evidence="4">DUF2905 domain-containing protein</fullName>
    </recommendedName>
</protein>
<sequence length="70" mass="8022">MNEMTSLKFFVLLYLVSLVLIYVLNQKTGVPLVLPGDIYKVKGTRRIYIPLATSFTLALILFLVLNKYIK</sequence>
<accession>A0A1F8B5Z5</accession>
<feature type="transmembrane region" description="Helical" evidence="1">
    <location>
        <begin position="7"/>
        <end position="24"/>
    </location>
</feature>
<dbReference type="EMBL" id="MGHD01000019">
    <property type="protein sequence ID" value="OGM59464.1"/>
    <property type="molecule type" value="Genomic_DNA"/>
</dbReference>
<dbReference type="InterPro" id="IPR021320">
    <property type="entry name" value="DUF2905"/>
</dbReference>
<keyword evidence="1" id="KW-0472">Membrane</keyword>
<comment type="caution">
    <text evidence="2">The sequence shown here is derived from an EMBL/GenBank/DDBJ whole genome shotgun (WGS) entry which is preliminary data.</text>
</comment>
<evidence type="ECO:0000256" key="1">
    <source>
        <dbReference type="SAM" id="Phobius"/>
    </source>
</evidence>
<keyword evidence="1" id="KW-0812">Transmembrane</keyword>
<gene>
    <name evidence="2" type="ORF">A2892_02345</name>
</gene>
<dbReference type="AlphaFoldDB" id="A0A1F8B5Z5"/>
<evidence type="ECO:0000313" key="3">
    <source>
        <dbReference type="Proteomes" id="UP000176404"/>
    </source>
</evidence>
<evidence type="ECO:0000313" key="2">
    <source>
        <dbReference type="EMBL" id="OGM59464.1"/>
    </source>
</evidence>
<proteinExistence type="predicted"/>
<name>A0A1F8B5Z5_9BACT</name>
<organism evidence="2 3">
    <name type="scientific">Candidatus Woesebacteria bacterium RIFCSPLOWO2_01_FULL_39_10b</name>
    <dbReference type="NCBI Taxonomy" id="1802517"/>
    <lineage>
        <taxon>Bacteria</taxon>
        <taxon>Candidatus Woeseibacteriota</taxon>
    </lineage>
</organism>
<dbReference type="Pfam" id="PF11146">
    <property type="entry name" value="DUF2905"/>
    <property type="match status" value="1"/>
</dbReference>
<keyword evidence="1" id="KW-1133">Transmembrane helix</keyword>